<accession>A0A4V1LPH6</accession>
<dbReference type="STRING" id="877500.GCA_000935065_03289"/>
<reference evidence="1 2" key="1">
    <citation type="submission" date="2017-10" db="EMBL/GenBank/DDBJ databases">
        <title>Genomics of the genus Arcobacter.</title>
        <authorList>
            <person name="Perez-Cataluna A."/>
            <person name="Figueras M.J."/>
        </authorList>
    </citation>
    <scope>NUCLEOTIDE SEQUENCE [LARGE SCALE GENOMIC DNA]</scope>
    <source>
        <strain evidence="1 2">DSM 24636</strain>
    </source>
</reference>
<dbReference type="OrthoDB" id="5345251at2"/>
<keyword evidence="2" id="KW-1185">Reference proteome</keyword>
<sequence>MKTPNLKYYDRGFISIYNNYTQVEILSAGTTILRLKMYKDRICRDTFECQTFSSFNKEFLSSEYKDTFIKELFEKREKKTLFRDEKNRILIKIIRD</sequence>
<dbReference type="Proteomes" id="UP000290191">
    <property type="component" value="Unassembled WGS sequence"/>
</dbReference>
<evidence type="ECO:0000313" key="1">
    <source>
        <dbReference type="EMBL" id="RXJ61228.1"/>
    </source>
</evidence>
<proteinExistence type="predicted"/>
<protein>
    <submittedName>
        <fullName evidence="1">Uncharacterized protein</fullName>
    </submittedName>
</protein>
<gene>
    <name evidence="1" type="ORF">CRV06_14520</name>
</gene>
<dbReference type="AlphaFoldDB" id="A0A4V1LPH6"/>
<comment type="caution">
    <text evidence="1">The sequence shown here is derived from an EMBL/GenBank/DDBJ whole genome shotgun (WGS) entry which is preliminary data.</text>
</comment>
<dbReference type="EMBL" id="PDKO01000019">
    <property type="protein sequence ID" value="RXJ61228.1"/>
    <property type="molecule type" value="Genomic_DNA"/>
</dbReference>
<evidence type="ECO:0000313" key="2">
    <source>
        <dbReference type="Proteomes" id="UP000290191"/>
    </source>
</evidence>
<organism evidence="1 2">
    <name type="scientific">Halarcobacter anaerophilus</name>
    <dbReference type="NCBI Taxonomy" id="877500"/>
    <lineage>
        <taxon>Bacteria</taxon>
        <taxon>Pseudomonadati</taxon>
        <taxon>Campylobacterota</taxon>
        <taxon>Epsilonproteobacteria</taxon>
        <taxon>Campylobacterales</taxon>
        <taxon>Arcobacteraceae</taxon>
        <taxon>Halarcobacter</taxon>
    </lineage>
</organism>
<name>A0A4V1LPH6_9BACT</name>